<sequence>MHRNLEYRLSLESKKNKLTREAHILIEGGRLEEARDVIQRLPNHKRKAKKLFYQALDLHTGSKGKVDFAESKHLFFESDRLGAPLATMWLARCYYRGLHARMNGCQVDVKRGEEWAMIAIEEVKKLAKKGDSNAAFLLGAAYEDGLAIKKDLKQAFTWYEKGAKKENLMALYALGQMYDSGHVGVKDHRQALKLFRLAAKRGHAGAMLILALKFEKGLGVPRDQKRADYWYNRAEQRGLRGSLR</sequence>
<name>W4L313_ENTF1</name>
<organism evidence="2 3">
    <name type="scientific">Entotheonella factor</name>
    <dbReference type="NCBI Taxonomy" id="1429438"/>
    <lineage>
        <taxon>Bacteria</taxon>
        <taxon>Pseudomonadati</taxon>
        <taxon>Nitrospinota/Tectimicrobiota group</taxon>
        <taxon>Candidatus Tectimicrobiota</taxon>
        <taxon>Candidatus Entotheonellia</taxon>
        <taxon>Candidatus Entotheonellales</taxon>
        <taxon>Candidatus Entotheonellaceae</taxon>
        <taxon>Candidatus Entotheonella</taxon>
    </lineage>
</organism>
<reference evidence="2 3" key="1">
    <citation type="journal article" date="2014" name="Nature">
        <title>An environmental bacterial taxon with a large and distinct metabolic repertoire.</title>
        <authorList>
            <person name="Wilson M.C."/>
            <person name="Mori T."/>
            <person name="Ruckert C."/>
            <person name="Uria A.R."/>
            <person name="Helf M.J."/>
            <person name="Takada K."/>
            <person name="Gernert C."/>
            <person name="Steffens U.A."/>
            <person name="Heycke N."/>
            <person name="Schmitt S."/>
            <person name="Rinke C."/>
            <person name="Helfrich E.J."/>
            <person name="Brachmann A.O."/>
            <person name="Gurgui C."/>
            <person name="Wakimoto T."/>
            <person name="Kracht M."/>
            <person name="Crusemann M."/>
            <person name="Hentschel U."/>
            <person name="Abe I."/>
            <person name="Matsunaga S."/>
            <person name="Kalinowski J."/>
            <person name="Takeyama H."/>
            <person name="Piel J."/>
        </authorList>
    </citation>
    <scope>NUCLEOTIDE SEQUENCE [LARGE SCALE GENOMIC DNA]</scope>
    <source>
        <strain evidence="3">TSY1</strain>
    </source>
</reference>
<comment type="caution">
    <text evidence="2">The sequence shown here is derived from an EMBL/GenBank/DDBJ whole genome shotgun (WGS) entry which is preliminary data.</text>
</comment>
<dbReference type="InterPro" id="IPR011990">
    <property type="entry name" value="TPR-like_helical_dom_sf"/>
</dbReference>
<evidence type="ECO:0000313" key="3">
    <source>
        <dbReference type="Proteomes" id="UP000019141"/>
    </source>
</evidence>
<protein>
    <recommendedName>
        <fullName evidence="4">Sel1 repeat family protein</fullName>
    </recommendedName>
</protein>
<proteinExistence type="predicted"/>
<keyword evidence="1" id="KW-0677">Repeat</keyword>
<keyword evidence="3" id="KW-1185">Reference proteome</keyword>
<dbReference type="Gene3D" id="1.25.40.10">
    <property type="entry name" value="Tetratricopeptide repeat domain"/>
    <property type="match status" value="1"/>
</dbReference>
<dbReference type="PANTHER" id="PTHR46430:SF1">
    <property type="entry name" value="CHITIN SYNTHASE REGULATOR SKT5-RELATED"/>
    <property type="match status" value="1"/>
</dbReference>
<dbReference type="Pfam" id="PF08238">
    <property type="entry name" value="Sel1"/>
    <property type="match status" value="4"/>
</dbReference>
<dbReference type="SUPFAM" id="SSF81901">
    <property type="entry name" value="HCP-like"/>
    <property type="match status" value="1"/>
</dbReference>
<dbReference type="SMART" id="SM00671">
    <property type="entry name" value="SEL1"/>
    <property type="match status" value="4"/>
</dbReference>
<dbReference type="AlphaFoldDB" id="W4L313"/>
<accession>W4L313</accession>
<gene>
    <name evidence="2" type="ORF">ETSY1_45355</name>
</gene>
<evidence type="ECO:0000313" key="2">
    <source>
        <dbReference type="EMBL" id="ETW92065.1"/>
    </source>
</evidence>
<dbReference type="HOGENOM" id="CLU_1136415_0_0_7"/>
<evidence type="ECO:0008006" key="4">
    <source>
        <dbReference type="Google" id="ProtNLM"/>
    </source>
</evidence>
<dbReference type="InterPro" id="IPR051726">
    <property type="entry name" value="Chitin_Synth_Reg"/>
</dbReference>
<dbReference type="Proteomes" id="UP000019141">
    <property type="component" value="Unassembled WGS sequence"/>
</dbReference>
<dbReference type="InterPro" id="IPR006597">
    <property type="entry name" value="Sel1-like"/>
</dbReference>
<evidence type="ECO:0000256" key="1">
    <source>
        <dbReference type="ARBA" id="ARBA00022737"/>
    </source>
</evidence>
<dbReference type="EMBL" id="AZHW01001690">
    <property type="protein sequence ID" value="ETW92065.1"/>
    <property type="molecule type" value="Genomic_DNA"/>
</dbReference>
<dbReference type="PANTHER" id="PTHR46430">
    <property type="entry name" value="PROTEIN SKT5-RELATED"/>
    <property type="match status" value="1"/>
</dbReference>